<dbReference type="InterPro" id="IPR042100">
    <property type="entry name" value="Bug_dom1"/>
</dbReference>
<dbReference type="AlphaFoldDB" id="A0A939NHJ5"/>
<accession>A0A939NHJ5</accession>
<dbReference type="Gene3D" id="3.40.190.150">
    <property type="entry name" value="Bordetella uptake gene, domain 1"/>
    <property type="match status" value="1"/>
</dbReference>
<reference evidence="1" key="1">
    <citation type="submission" date="2021-03" db="EMBL/GenBank/DDBJ databases">
        <title>Molecular epidemiology and mechanisms of colistin and carbapenem resistance in Enterobacteriaceae from clinical isolates, the environment and porcine samples in Pretoria, South Africa.</title>
        <authorList>
            <person name="Bogoshi D."/>
            <person name="Mbelle N.M."/>
            <person name="Naidoo V."/>
            <person name="Osei Sekyere J."/>
        </authorList>
    </citation>
    <scope>NUCLEOTIDE SEQUENCE</scope>
    <source>
        <strain evidence="1">ESB009</strain>
    </source>
</reference>
<comment type="caution">
    <text evidence="1">The sequence shown here is derived from an EMBL/GenBank/DDBJ whole genome shotgun (WGS) entry which is preliminary data.</text>
</comment>
<evidence type="ECO:0000313" key="1">
    <source>
        <dbReference type="EMBL" id="MBO1919787.1"/>
    </source>
</evidence>
<organism evidence="1">
    <name type="scientific">Staphylococcus xylosus</name>
    <dbReference type="NCBI Taxonomy" id="1288"/>
    <lineage>
        <taxon>Bacteria</taxon>
        <taxon>Bacillati</taxon>
        <taxon>Bacillota</taxon>
        <taxon>Bacilli</taxon>
        <taxon>Bacillales</taxon>
        <taxon>Staphylococcaceae</taxon>
        <taxon>Staphylococcus</taxon>
    </lineage>
</organism>
<name>A0A939NHJ5_STAXY</name>
<proteinExistence type="predicted"/>
<gene>
    <name evidence="1" type="ORF">J4710_02495</name>
</gene>
<dbReference type="EMBL" id="JAGETT010000010">
    <property type="protein sequence ID" value="MBO1919787.1"/>
    <property type="molecule type" value="Genomic_DNA"/>
</dbReference>
<dbReference type="Gene3D" id="3.40.190.10">
    <property type="entry name" value="Periplasmic binding protein-like II"/>
    <property type="match status" value="1"/>
</dbReference>
<protein>
    <submittedName>
        <fullName evidence="1">Uncharacterized protein</fullName>
    </submittedName>
</protein>
<sequence length="132" mass="15548">MKAAALGGVDVYLDKVVNVVDYVKSNKVRPLVIFNDDRINKIEELKSVPTTKKRFRCRYWFMERFCYQKGTPEAVKKQLTKQLKEAYETKEYKEYAKNNLVDIGEGYLGPDEFEKVRKEYEKFDEISDDLGI</sequence>